<dbReference type="Proteomes" id="UP000823941">
    <property type="component" value="Chromosome 6"/>
</dbReference>
<proteinExistence type="predicted"/>
<sequence length="86" mass="10172">MAVFEAEPRLPGIRAVFIEKRKFGGRAIYLSGHVYQFNRTSGVNKCRWLCRRQRWHKCRAVLYTVDDHIVKIIDDHNHPPEIINNL</sequence>
<dbReference type="EMBL" id="JAHIBW010000006">
    <property type="protein sequence ID" value="KAG7309874.1"/>
    <property type="molecule type" value="Genomic_DNA"/>
</dbReference>
<evidence type="ECO:0000313" key="6">
    <source>
        <dbReference type="Proteomes" id="UP000823941"/>
    </source>
</evidence>
<dbReference type="Gene3D" id="2.20.25.240">
    <property type="match status" value="1"/>
</dbReference>
<gene>
    <name evidence="5" type="ORF">JYU34_004388</name>
</gene>
<dbReference type="Pfam" id="PF04500">
    <property type="entry name" value="FLYWCH"/>
    <property type="match status" value="1"/>
</dbReference>
<feature type="domain" description="FLYWCH-type" evidence="4">
    <location>
        <begin position="21"/>
        <end position="78"/>
    </location>
</feature>
<protein>
    <recommendedName>
        <fullName evidence="4">FLYWCH-type domain-containing protein</fullName>
    </recommendedName>
</protein>
<keyword evidence="1" id="KW-0479">Metal-binding</keyword>
<organism evidence="5 6">
    <name type="scientific">Plutella xylostella</name>
    <name type="common">Diamondback moth</name>
    <name type="synonym">Plutella maculipennis</name>
    <dbReference type="NCBI Taxonomy" id="51655"/>
    <lineage>
        <taxon>Eukaryota</taxon>
        <taxon>Metazoa</taxon>
        <taxon>Ecdysozoa</taxon>
        <taxon>Arthropoda</taxon>
        <taxon>Hexapoda</taxon>
        <taxon>Insecta</taxon>
        <taxon>Pterygota</taxon>
        <taxon>Neoptera</taxon>
        <taxon>Endopterygota</taxon>
        <taxon>Lepidoptera</taxon>
        <taxon>Glossata</taxon>
        <taxon>Ditrysia</taxon>
        <taxon>Yponomeutoidea</taxon>
        <taxon>Plutellidae</taxon>
        <taxon>Plutella</taxon>
    </lineage>
</organism>
<evidence type="ECO:0000259" key="4">
    <source>
        <dbReference type="Pfam" id="PF04500"/>
    </source>
</evidence>
<evidence type="ECO:0000256" key="1">
    <source>
        <dbReference type="ARBA" id="ARBA00022723"/>
    </source>
</evidence>
<reference evidence="5 6" key="1">
    <citation type="submission" date="2021-06" db="EMBL/GenBank/DDBJ databases">
        <title>A haploid diamondback moth (Plutella xylostella L.) genome assembly resolves 31 chromosomes and identifies a diamide resistance mutation.</title>
        <authorList>
            <person name="Ward C.M."/>
            <person name="Perry K.D."/>
            <person name="Baker G."/>
            <person name="Powis K."/>
            <person name="Heckel D.G."/>
            <person name="Baxter S.W."/>
        </authorList>
    </citation>
    <scope>NUCLEOTIDE SEQUENCE [LARGE SCALE GENOMIC DNA]</scope>
    <source>
        <strain evidence="5 6">LV</strain>
        <tissue evidence="5">Single pupa</tissue>
    </source>
</reference>
<evidence type="ECO:0000313" key="5">
    <source>
        <dbReference type="EMBL" id="KAG7309874.1"/>
    </source>
</evidence>
<name>A0ABQ7QXV3_PLUXY</name>
<evidence type="ECO:0000256" key="3">
    <source>
        <dbReference type="ARBA" id="ARBA00022833"/>
    </source>
</evidence>
<evidence type="ECO:0000256" key="2">
    <source>
        <dbReference type="ARBA" id="ARBA00022771"/>
    </source>
</evidence>
<keyword evidence="6" id="KW-1185">Reference proteome</keyword>
<dbReference type="InterPro" id="IPR007588">
    <property type="entry name" value="Znf_FLYWCH"/>
</dbReference>
<comment type="caution">
    <text evidence="5">The sequence shown here is derived from an EMBL/GenBank/DDBJ whole genome shotgun (WGS) entry which is preliminary data.</text>
</comment>
<keyword evidence="3" id="KW-0862">Zinc</keyword>
<keyword evidence="2" id="KW-0863">Zinc-finger</keyword>
<accession>A0ABQ7QXV3</accession>